<dbReference type="AlphaFoldDB" id="A0A0B6ZQ93"/>
<organism evidence="6">
    <name type="scientific">Arion vulgaris</name>
    <dbReference type="NCBI Taxonomy" id="1028688"/>
    <lineage>
        <taxon>Eukaryota</taxon>
        <taxon>Metazoa</taxon>
        <taxon>Spiralia</taxon>
        <taxon>Lophotrochozoa</taxon>
        <taxon>Mollusca</taxon>
        <taxon>Gastropoda</taxon>
        <taxon>Heterobranchia</taxon>
        <taxon>Euthyneura</taxon>
        <taxon>Panpulmonata</taxon>
        <taxon>Eupulmonata</taxon>
        <taxon>Stylommatophora</taxon>
        <taxon>Helicina</taxon>
        <taxon>Arionoidea</taxon>
        <taxon>Arionidae</taxon>
        <taxon>Arion</taxon>
    </lineage>
</organism>
<reference evidence="6" key="1">
    <citation type="submission" date="2014-12" db="EMBL/GenBank/DDBJ databases">
        <title>Insight into the proteome of Arion vulgaris.</title>
        <authorList>
            <person name="Aradska J."/>
            <person name="Bulat T."/>
            <person name="Smidak R."/>
            <person name="Sarate P."/>
            <person name="Gangsoo J."/>
            <person name="Sialana F."/>
            <person name="Bilban M."/>
            <person name="Lubec G."/>
        </authorList>
    </citation>
    <scope>NUCLEOTIDE SEQUENCE</scope>
    <source>
        <tissue evidence="6">Skin</tissue>
    </source>
</reference>
<evidence type="ECO:0000256" key="1">
    <source>
        <dbReference type="ARBA" id="ARBA00004240"/>
    </source>
</evidence>
<evidence type="ECO:0000256" key="2">
    <source>
        <dbReference type="ARBA" id="ARBA00022448"/>
    </source>
</evidence>
<dbReference type="PANTHER" id="PTHR13024">
    <property type="entry name" value="MICROSOMAL TRIGLYCERIDE TRANSFER PROTEIN, LARGE SUBUNIT"/>
    <property type="match status" value="1"/>
</dbReference>
<dbReference type="InterPro" id="IPR011030">
    <property type="entry name" value="Lipovitellin_superhlx_dom"/>
</dbReference>
<dbReference type="GO" id="GO:0016323">
    <property type="term" value="C:basolateral plasma membrane"/>
    <property type="evidence" value="ECO:0007669"/>
    <property type="project" value="TreeGrafter"/>
</dbReference>
<dbReference type="GO" id="GO:0005548">
    <property type="term" value="F:phospholipid transporter activity"/>
    <property type="evidence" value="ECO:0007669"/>
    <property type="project" value="InterPro"/>
</dbReference>
<dbReference type="GO" id="GO:0005794">
    <property type="term" value="C:Golgi apparatus"/>
    <property type="evidence" value="ECO:0007669"/>
    <property type="project" value="TreeGrafter"/>
</dbReference>
<evidence type="ECO:0000256" key="3">
    <source>
        <dbReference type="ARBA" id="ARBA00022729"/>
    </source>
</evidence>
<evidence type="ECO:0000259" key="5">
    <source>
        <dbReference type="Pfam" id="PF19444"/>
    </source>
</evidence>
<proteinExistence type="predicted"/>
<sequence length="401" mass="44631">MVSSTAISGFRRIHERFITSEVTEAMLRIFHQNKVNYDSSVRIAALELILDNQPSEQVIRNILLSSLDQSNVEFSTYVVRMLLDYANANPSLSSKLSSVLQELWINNYNIFSQKGKSSVITSYLAQMKDLNGTYSLYFENTPSGVMKQSGMIVSLQGKTIQQPIMKFGIYADGLESLIGEAGGEAPNADENVAEGENDSTVEPTAGMSFTFMDVLLTQVEFFRGMSGLMSAAWNAPSELTSALQGNLLLQDHSQRIHLSNGLVLDTKVLGALSLDLSGYISISLWNRNCEALIRNSGAVYLEGTLSVDSTELDVGLVFTGQGESYIDYTSNADFYEMPLKLCMQMKRPDFEFTHTVDKYEELLKGKKYTSHRSLKSKVSGEEYLLNKANSDECRVMLKEDQ</sequence>
<protein>
    <recommendedName>
        <fullName evidence="5">MTP large subunit lipid-binding domain-containing protein</fullName>
    </recommendedName>
</protein>
<keyword evidence="4" id="KW-0256">Endoplasmic reticulum</keyword>
<name>A0A0B6ZQ93_9EUPU</name>
<gene>
    <name evidence="6" type="primary">ORF74603</name>
</gene>
<evidence type="ECO:0000313" key="6">
    <source>
        <dbReference type="EMBL" id="CEK70547.1"/>
    </source>
</evidence>
<dbReference type="PANTHER" id="PTHR13024:SF0">
    <property type="entry name" value="MICROSOMAL TRIACYLGLYCEROL TRANSFER PROTEIN"/>
    <property type="match status" value="1"/>
</dbReference>
<keyword evidence="2" id="KW-0813">Transport</keyword>
<dbReference type="GO" id="GO:0008289">
    <property type="term" value="F:lipid binding"/>
    <property type="evidence" value="ECO:0007669"/>
    <property type="project" value="InterPro"/>
</dbReference>
<dbReference type="GO" id="GO:0005783">
    <property type="term" value="C:endoplasmic reticulum"/>
    <property type="evidence" value="ECO:0007669"/>
    <property type="project" value="UniProtKB-SubCell"/>
</dbReference>
<feature type="domain" description="MTP large subunit lipid-binding" evidence="5">
    <location>
        <begin position="97"/>
        <end position="399"/>
    </location>
</feature>
<evidence type="ECO:0000256" key="4">
    <source>
        <dbReference type="ARBA" id="ARBA00022824"/>
    </source>
</evidence>
<dbReference type="SUPFAM" id="SSF48431">
    <property type="entry name" value="Lipovitellin-phosvitin complex, superhelical domain"/>
    <property type="match status" value="1"/>
</dbReference>
<dbReference type="EMBL" id="HACG01023682">
    <property type="protein sequence ID" value="CEK70547.1"/>
    <property type="molecule type" value="Transcribed_RNA"/>
</dbReference>
<dbReference type="InterPro" id="IPR045811">
    <property type="entry name" value="MTP_lip-bd"/>
</dbReference>
<keyword evidence="3" id="KW-0732">Signal</keyword>
<dbReference type="Pfam" id="PF19444">
    <property type="entry name" value="MTP_lip_bd"/>
    <property type="match status" value="1"/>
</dbReference>
<dbReference type="Gene3D" id="1.25.10.20">
    <property type="entry name" value="Vitellinogen, superhelical"/>
    <property type="match status" value="1"/>
</dbReference>
<dbReference type="InterPro" id="IPR039988">
    <property type="entry name" value="MTTP"/>
</dbReference>
<dbReference type="GO" id="GO:0042157">
    <property type="term" value="P:lipoprotein metabolic process"/>
    <property type="evidence" value="ECO:0007669"/>
    <property type="project" value="TreeGrafter"/>
</dbReference>
<comment type="subcellular location">
    <subcellularLocation>
        <location evidence="1">Endoplasmic reticulum</location>
    </subcellularLocation>
</comment>
<accession>A0A0B6ZQ93</accession>